<sequence length="241" mass="26826">MTITKRVQKELVQAVPPVDTQLLQTLRKSSTLKLCEIKARSAAERNKGKAWTREEHERFLVALEKFPSGPWKAIAGFVGTKDSRQTMTHAQKYRQKHERQQRGLRTRNKTKSVTQRTLAADATAESQPQGDVAMVEVTDFSVFEAPPTLTLAKQQSDSPRSVDGALNSDPFAPAVADESLFSLALDAGATWLSGKSDSDLVEIFTEYNEPVTDAAWPQMWSTNSLEEMMVSCSQFDFLGEN</sequence>
<evidence type="ECO:0000313" key="9">
    <source>
        <dbReference type="Proteomes" id="UP000602510"/>
    </source>
</evidence>
<dbReference type="AlphaFoldDB" id="A0A833SG10"/>
<dbReference type="InterPro" id="IPR052245">
    <property type="entry name" value="Plant_Stress_Dev_TF"/>
</dbReference>
<feature type="region of interest" description="Disordered" evidence="5">
    <location>
        <begin position="94"/>
        <end position="127"/>
    </location>
</feature>
<dbReference type="GO" id="GO:0006355">
    <property type="term" value="P:regulation of DNA-templated transcription"/>
    <property type="evidence" value="ECO:0007669"/>
    <property type="project" value="UniProtKB-ARBA"/>
</dbReference>
<dbReference type="GO" id="GO:0003677">
    <property type="term" value="F:DNA binding"/>
    <property type="evidence" value="ECO:0007669"/>
    <property type="project" value="UniProtKB-KW"/>
</dbReference>
<protein>
    <submittedName>
        <fullName evidence="7">Myb-like DNA-binding domain</fullName>
    </submittedName>
</protein>
<dbReference type="PROSITE" id="PS50090">
    <property type="entry name" value="MYB_LIKE"/>
    <property type="match status" value="1"/>
</dbReference>
<dbReference type="GO" id="GO:0009751">
    <property type="term" value="P:response to salicylic acid"/>
    <property type="evidence" value="ECO:0007669"/>
    <property type="project" value="TreeGrafter"/>
</dbReference>
<organism evidence="7 9">
    <name type="scientific">Phytophthora infestans</name>
    <name type="common">Potato late blight agent</name>
    <name type="synonym">Botrytis infestans</name>
    <dbReference type="NCBI Taxonomy" id="4787"/>
    <lineage>
        <taxon>Eukaryota</taxon>
        <taxon>Sar</taxon>
        <taxon>Stramenopiles</taxon>
        <taxon>Oomycota</taxon>
        <taxon>Peronosporomycetes</taxon>
        <taxon>Peronosporales</taxon>
        <taxon>Peronosporaceae</taxon>
        <taxon>Phytophthora</taxon>
    </lineage>
</organism>
<keyword evidence="1" id="KW-0805">Transcription regulation</keyword>
<feature type="compositionally biased region" description="Basic residues" evidence="5">
    <location>
        <begin position="94"/>
        <end position="110"/>
    </location>
</feature>
<dbReference type="EMBL" id="JAACNO010001095">
    <property type="protein sequence ID" value="KAF4143062.1"/>
    <property type="molecule type" value="Genomic_DNA"/>
</dbReference>
<keyword evidence="2 7" id="KW-0238">DNA-binding</keyword>
<evidence type="ECO:0000313" key="7">
    <source>
        <dbReference type="EMBL" id="KAF4028363.1"/>
    </source>
</evidence>
<dbReference type="SMART" id="SM00717">
    <property type="entry name" value="SANT"/>
    <property type="match status" value="1"/>
</dbReference>
<dbReference type="PANTHER" id="PTHR44191:SF2">
    <property type="entry name" value="TRANSCRIPTION FACTOR MYBS1"/>
    <property type="match status" value="1"/>
</dbReference>
<dbReference type="Gene3D" id="1.10.10.60">
    <property type="entry name" value="Homeodomain-like"/>
    <property type="match status" value="1"/>
</dbReference>
<gene>
    <name evidence="7" type="ORF">GN244_ATG19971</name>
    <name evidence="8" type="ORF">GN958_ATG07738</name>
</gene>
<evidence type="ECO:0000259" key="6">
    <source>
        <dbReference type="PROSITE" id="PS50090"/>
    </source>
</evidence>
<proteinExistence type="predicted"/>
<dbReference type="Proteomes" id="UP000704712">
    <property type="component" value="Unassembled WGS sequence"/>
</dbReference>
<keyword evidence="4" id="KW-0539">Nucleus</keyword>
<dbReference type="CDD" id="cd00167">
    <property type="entry name" value="SANT"/>
    <property type="match status" value="1"/>
</dbReference>
<evidence type="ECO:0000256" key="1">
    <source>
        <dbReference type="ARBA" id="ARBA00023015"/>
    </source>
</evidence>
<dbReference type="NCBIfam" id="TIGR01557">
    <property type="entry name" value="myb_SHAQKYF"/>
    <property type="match status" value="1"/>
</dbReference>
<dbReference type="PANTHER" id="PTHR44191">
    <property type="entry name" value="TRANSCRIPTION FACTOR KUA1"/>
    <property type="match status" value="1"/>
</dbReference>
<comment type="caution">
    <text evidence="7">The sequence shown here is derived from an EMBL/GenBank/DDBJ whole genome shotgun (WGS) entry which is preliminary data.</text>
</comment>
<dbReference type="SUPFAM" id="SSF46689">
    <property type="entry name" value="Homeodomain-like"/>
    <property type="match status" value="1"/>
</dbReference>
<dbReference type="GO" id="GO:0009739">
    <property type="term" value="P:response to gibberellin"/>
    <property type="evidence" value="ECO:0007669"/>
    <property type="project" value="TreeGrafter"/>
</dbReference>
<dbReference type="Proteomes" id="UP000602510">
    <property type="component" value="Unassembled WGS sequence"/>
</dbReference>
<dbReference type="InterPro" id="IPR009057">
    <property type="entry name" value="Homeodomain-like_sf"/>
</dbReference>
<evidence type="ECO:0000256" key="2">
    <source>
        <dbReference type="ARBA" id="ARBA00023125"/>
    </source>
</evidence>
<keyword evidence="3" id="KW-0804">Transcription</keyword>
<name>A0A833SG10_PHYIN</name>
<dbReference type="InterPro" id="IPR001005">
    <property type="entry name" value="SANT/Myb"/>
</dbReference>
<dbReference type="Pfam" id="PF00249">
    <property type="entry name" value="Myb_DNA-binding"/>
    <property type="match status" value="1"/>
</dbReference>
<keyword evidence="9" id="KW-1185">Reference proteome</keyword>
<evidence type="ECO:0000313" key="8">
    <source>
        <dbReference type="EMBL" id="KAF4143062.1"/>
    </source>
</evidence>
<dbReference type="EMBL" id="WSZM01001085">
    <property type="protein sequence ID" value="KAF4028363.1"/>
    <property type="molecule type" value="Genomic_DNA"/>
</dbReference>
<evidence type="ECO:0000256" key="3">
    <source>
        <dbReference type="ARBA" id="ARBA00023163"/>
    </source>
</evidence>
<dbReference type="InterPro" id="IPR006447">
    <property type="entry name" value="Myb_dom_plants"/>
</dbReference>
<reference evidence="7" key="1">
    <citation type="submission" date="2020-04" db="EMBL/GenBank/DDBJ databases">
        <title>Hybrid Assembly of Korean Phytophthora infestans isolates.</title>
        <authorList>
            <person name="Prokchorchik M."/>
            <person name="Lee Y."/>
            <person name="Seo J."/>
            <person name="Cho J.-H."/>
            <person name="Park Y.-E."/>
            <person name="Jang D.-C."/>
            <person name="Im J.-S."/>
            <person name="Choi J.-G."/>
            <person name="Park H.-J."/>
            <person name="Lee G.-B."/>
            <person name="Lee Y.-G."/>
            <person name="Hong S.-Y."/>
            <person name="Cho K."/>
            <person name="Sohn K.H."/>
        </authorList>
    </citation>
    <scope>NUCLEOTIDE SEQUENCE</scope>
    <source>
        <strain evidence="7">KR_1_A1</strain>
        <strain evidence="8">KR_2_A2</strain>
    </source>
</reference>
<evidence type="ECO:0000256" key="4">
    <source>
        <dbReference type="ARBA" id="ARBA00023242"/>
    </source>
</evidence>
<accession>A0A833SG10</accession>
<evidence type="ECO:0000256" key="5">
    <source>
        <dbReference type="SAM" id="MobiDB-lite"/>
    </source>
</evidence>
<feature type="domain" description="Myb-like" evidence="6">
    <location>
        <begin position="43"/>
        <end position="94"/>
    </location>
</feature>